<keyword evidence="2" id="KW-1185">Reference proteome</keyword>
<reference evidence="1 2" key="1">
    <citation type="submission" date="2017-12" db="EMBL/GenBank/DDBJ databases">
        <title>Comparative genomics of Botrytis spp.</title>
        <authorList>
            <person name="Valero-Jimenez C.A."/>
            <person name="Tapia P."/>
            <person name="Veloso J."/>
            <person name="Silva-Moreno E."/>
            <person name="Staats M."/>
            <person name="Valdes J.H."/>
            <person name="Van Kan J.A.L."/>
        </authorList>
    </citation>
    <scope>NUCLEOTIDE SEQUENCE [LARGE SCALE GENOMIC DNA]</scope>
    <source>
        <strain evidence="1 2">MUCL435</strain>
    </source>
</reference>
<dbReference type="EMBL" id="PQXL01000048">
    <property type="protein sequence ID" value="THV53545.1"/>
    <property type="molecule type" value="Genomic_DNA"/>
</dbReference>
<dbReference type="OrthoDB" id="10377410at2759"/>
<dbReference type="Proteomes" id="UP000308671">
    <property type="component" value="Unassembled WGS sequence"/>
</dbReference>
<accession>A0A4S8RAU8</accession>
<evidence type="ECO:0000313" key="2">
    <source>
        <dbReference type="Proteomes" id="UP000308671"/>
    </source>
</evidence>
<sequence length="95" mass="10586">MSSWHDFMPSDSSTILSRFSWQNVTSSSADADLLKDRVNPDVIPLNDVVLEKYLFAARTVLFLGSDGATYLPNLSLFKPQRLLDTNATTPNHIVT</sequence>
<gene>
    <name evidence="1" type="ORF">BGAL_0048g00420</name>
</gene>
<dbReference type="AlphaFoldDB" id="A0A4S8RAU8"/>
<protein>
    <submittedName>
        <fullName evidence="1">Uncharacterized protein</fullName>
    </submittedName>
</protein>
<comment type="caution">
    <text evidence="1">The sequence shown here is derived from an EMBL/GenBank/DDBJ whole genome shotgun (WGS) entry which is preliminary data.</text>
</comment>
<name>A0A4S8RAU8_9HELO</name>
<organism evidence="1 2">
    <name type="scientific">Botrytis galanthina</name>
    <dbReference type="NCBI Taxonomy" id="278940"/>
    <lineage>
        <taxon>Eukaryota</taxon>
        <taxon>Fungi</taxon>
        <taxon>Dikarya</taxon>
        <taxon>Ascomycota</taxon>
        <taxon>Pezizomycotina</taxon>
        <taxon>Leotiomycetes</taxon>
        <taxon>Helotiales</taxon>
        <taxon>Sclerotiniaceae</taxon>
        <taxon>Botrytis</taxon>
    </lineage>
</organism>
<evidence type="ECO:0000313" key="1">
    <source>
        <dbReference type="EMBL" id="THV53545.1"/>
    </source>
</evidence>
<proteinExistence type="predicted"/>